<feature type="chain" id="PRO_5036174091" description="Cysteine-rich transmembrane CYSTM domain-containing protein" evidence="1">
    <location>
        <begin position="19"/>
        <end position="109"/>
    </location>
</feature>
<comment type="caution">
    <text evidence="3">The sequence shown here is derived from an EMBL/GenBank/DDBJ whole genome shotgun (WGS) entry which is preliminary data.</text>
</comment>
<keyword evidence="1" id="KW-0732">Signal</keyword>
<reference evidence="4 5" key="1">
    <citation type="submission" date="2018-09" db="EMBL/GenBank/DDBJ databases">
        <title>Genomic investigation of the strawberry pathogen Phytophthora fragariae indicates pathogenicity is determined by transcriptional variation in three key races.</title>
        <authorList>
            <person name="Adams T.M."/>
            <person name="Armitage A.D."/>
            <person name="Sobczyk M.K."/>
            <person name="Bates H.J."/>
            <person name="Dunwell J.M."/>
            <person name="Nellist C.F."/>
            <person name="Harrison R.J."/>
        </authorList>
    </citation>
    <scope>NUCLEOTIDE SEQUENCE [LARGE SCALE GENOMIC DNA]</scope>
    <source>
        <strain evidence="3 4">BC-23</strain>
        <strain evidence="2 5">ONT-3</strain>
    </source>
</reference>
<evidence type="ECO:0000313" key="3">
    <source>
        <dbReference type="EMBL" id="KAE9166254.1"/>
    </source>
</evidence>
<proteinExistence type="predicted"/>
<evidence type="ECO:0000313" key="4">
    <source>
        <dbReference type="Proteomes" id="UP000476176"/>
    </source>
</evidence>
<evidence type="ECO:0008006" key="6">
    <source>
        <dbReference type="Google" id="ProtNLM"/>
    </source>
</evidence>
<feature type="signal peptide" evidence="1">
    <location>
        <begin position="1"/>
        <end position="18"/>
    </location>
</feature>
<dbReference type="Proteomes" id="UP000476176">
    <property type="component" value="Unassembled WGS sequence"/>
</dbReference>
<organism evidence="3 4">
    <name type="scientific">Phytophthora fragariae</name>
    <dbReference type="NCBI Taxonomy" id="53985"/>
    <lineage>
        <taxon>Eukaryota</taxon>
        <taxon>Sar</taxon>
        <taxon>Stramenopiles</taxon>
        <taxon>Oomycota</taxon>
        <taxon>Peronosporomycetes</taxon>
        <taxon>Peronosporales</taxon>
        <taxon>Peronosporaceae</taxon>
        <taxon>Phytophthora</taxon>
    </lineage>
</organism>
<dbReference type="EMBL" id="QXGC01005177">
    <property type="protein sequence ID" value="KAE9166254.1"/>
    <property type="molecule type" value="Genomic_DNA"/>
</dbReference>
<dbReference type="EMBL" id="QXFX01003882">
    <property type="protein sequence ID" value="KAE9066578.1"/>
    <property type="molecule type" value="Genomic_DNA"/>
</dbReference>
<protein>
    <recommendedName>
        <fullName evidence="6">Cysteine-rich transmembrane CYSTM domain-containing protein</fullName>
    </recommendedName>
</protein>
<name>A0A6G0MFD3_9STRA</name>
<accession>A0A6G0MFD3</accession>
<dbReference type="Proteomes" id="UP000488956">
    <property type="component" value="Unassembled WGS sequence"/>
</dbReference>
<gene>
    <name evidence="3" type="ORF">PF004_g29227</name>
    <name evidence="2" type="ORF">PF010_g27802</name>
</gene>
<evidence type="ECO:0000313" key="2">
    <source>
        <dbReference type="EMBL" id="KAE9066578.1"/>
    </source>
</evidence>
<sequence length="109" mass="11881">MPAVLTILVLLFCVPSQGGGIHAEWRPTKPSHRSGSYRPLSPGSINSRYLALSNVDRQADPFSLCLVCCLCCMCDSPGGTGDFGSLVSCVCLCVLDVRKRVYGNWRRDE</sequence>
<evidence type="ECO:0000256" key="1">
    <source>
        <dbReference type="SAM" id="SignalP"/>
    </source>
</evidence>
<dbReference type="AlphaFoldDB" id="A0A6G0MFD3"/>
<evidence type="ECO:0000313" key="5">
    <source>
        <dbReference type="Proteomes" id="UP000488956"/>
    </source>
</evidence>